<dbReference type="PROSITE" id="PS00715">
    <property type="entry name" value="SIGMA70_1"/>
    <property type="match status" value="1"/>
</dbReference>
<sequence length="298" mass="33178">MPTTLRIQATPAPQPDVPPAALPEIPEIADLQSVSTADAHDLSVTLFRRLHTLEEGTSEYSYVRNTLVELNLSMVKYAATRVRHCSAPWEDVMQVGTIGLIKAINRFDPERGFEFMSFALPTIVGEIKRYFRDTTWAVRVPRRLQELRIDLAKANDALEQELGHAPTAQELAERLGITAEEVCEGRLAANGFTSLSLDLPVTEEDDAPGTLARGLGVEETRFETVEDLESLKPLLEELTERDRTILALRFGEELTQAEIGERLGMSQMHVSRLLGRILGRLREGLLAEEPEEPQADPA</sequence>
<dbReference type="InterPro" id="IPR007627">
    <property type="entry name" value="RNA_pol_sigma70_r2"/>
</dbReference>
<dbReference type="Pfam" id="PF04545">
    <property type="entry name" value="Sigma70_r4"/>
    <property type="match status" value="1"/>
</dbReference>
<dbReference type="CDD" id="cd06171">
    <property type="entry name" value="Sigma70_r4"/>
    <property type="match status" value="1"/>
</dbReference>
<evidence type="ECO:0000259" key="5">
    <source>
        <dbReference type="PROSITE" id="PS00715"/>
    </source>
</evidence>
<dbReference type="GO" id="GO:0016987">
    <property type="term" value="F:sigma factor activity"/>
    <property type="evidence" value="ECO:0007669"/>
    <property type="project" value="UniProtKB-KW"/>
</dbReference>
<organism evidence="6 7">
    <name type="scientific">Streptomyces virginiae</name>
    <name type="common">Streptomyces cinnamonensis</name>
    <dbReference type="NCBI Taxonomy" id="1961"/>
    <lineage>
        <taxon>Bacteria</taxon>
        <taxon>Bacillati</taxon>
        <taxon>Actinomycetota</taxon>
        <taxon>Actinomycetes</taxon>
        <taxon>Kitasatosporales</taxon>
        <taxon>Streptomycetaceae</taxon>
        <taxon>Streptomyces</taxon>
    </lineage>
</organism>
<dbReference type="InterPro" id="IPR013324">
    <property type="entry name" value="RNA_pol_sigma_r3/r4-like"/>
</dbReference>
<keyword evidence="3" id="KW-0238">DNA-binding</keyword>
<dbReference type="Proteomes" id="UP000037084">
    <property type="component" value="Unassembled WGS sequence"/>
</dbReference>
<dbReference type="InterPro" id="IPR014284">
    <property type="entry name" value="RNA_pol_sigma-70_dom"/>
</dbReference>
<dbReference type="InterPro" id="IPR036388">
    <property type="entry name" value="WH-like_DNA-bd_sf"/>
</dbReference>
<accession>A0A0L8MWN3</accession>
<gene>
    <name evidence="6" type="ORF">ADK75_12785</name>
</gene>
<dbReference type="Gene3D" id="1.10.10.10">
    <property type="entry name" value="Winged helix-like DNA-binding domain superfamily/Winged helix DNA-binding domain"/>
    <property type="match status" value="2"/>
</dbReference>
<evidence type="ECO:0000256" key="3">
    <source>
        <dbReference type="ARBA" id="ARBA00023125"/>
    </source>
</evidence>
<dbReference type="SUPFAM" id="SSF88946">
    <property type="entry name" value="Sigma2 domain of RNA polymerase sigma factors"/>
    <property type="match status" value="1"/>
</dbReference>
<dbReference type="Pfam" id="PF04542">
    <property type="entry name" value="Sigma70_r2"/>
    <property type="match status" value="1"/>
</dbReference>
<dbReference type="PATRIC" id="fig|1961.12.peg.2952"/>
<dbReference type="GO" id="GO:0003677">
    <property type="term" value="F:DNA binding"/>
    <property type="evidence" value="ECO:0007669"/>
    <property type="project" value="UniProtKB-KW"/>
</dbReference>
<dbReference type="OrthoDB" id="9804285at2"/>
<dbReference type="InterPro" id="IPR013325">
    <property type="entry name" value="RNA_pol_sigma_r2"/>
</dbReference>
<evidence type="ECO:0000313" key="6">
    <source>
        <dbReference type="EMBL" id="KOG54824.1"/>
    </source>
</evidence>
<proteinExistence type="predicted"/>
<dbReference type="RefSeq" id="WP_030386684.1">
    <property type="nucleotide sequence ID" value="NZ_LGUV01000122.1"/>
</dbReference>
<dbReference type="InterPro" id="IPR014322">
    <property type="entry name" value="RNA_pol_sigma-B/F/G"/>
</dbReference>
<evidence type="ECO:0000256" key="4">
    <source>
        <dbReference type="ARBA" id="ARBA00023163"/>
    </source>
</evidence>
<dbReference type="PANTHER" id="PTHR30385:SF4">
    <property type="entry name" value="RNA POLYMERASE SIGMA-E FACTOR"/>
    <property type="match status" value="1"/>
</dbReference>
<comment type="caution">
    <text evidence="6">The sequence shown here is derived from an EMBL/GenBank/DDBJ whole genome shotgun (WGS) entry which is preliminary data.</text>
</comment>
<protein>
    <submittedName>
        <fullName evidence="6">RNA polymerase sigma factor</fullName>
    </submittedName>
</protein>
<dbReference type="EMBL" id="LGUV01000122">
    <property type="protein sequence ID" value="KOG54824.1"/>
    <property type="molecule type" value="Genomic_DNA"/>
</dbReference>
<evidence type="ECO:0000313" key="7">
    <source>
        <dbReference type="Proteomes" id="UP000037084"/>
    </source>
</evidence>
<evidence type="ECO:0000256" key="1">
    <source>
        <dbReference type="ARBA" id="ARBA00023015"/>
    </source>
</evidence>
<dbReference type="SUPFAM" id="SSF88659">
    <property type="entry name" value="Sigma3 and sigma4 domains of RNA polymerase sigma factors"/>
    <property type="match status" value="2"/>
</dbReference>
<evidence type="ECO:0000256" key="2">
    <source>
        <dbReference type="ARBA" id="ARBA00023082"/>
    </source>
</evidence>
<keyword evidence="1" id="KW-0805">Transcription regulation</keyword>
<keyword evidence="4" id="KW-0804">Transcription</keyword>
<dbReference type="Pfam" id="PF04539">
    <property type="entry name" value="Sigma70_r3"/>
    <property type="match status" value="1"/>
</dbReference>
<dbReference type="GO" id="GO:0006352">
    <property type="term" value="P:DNA-templated transcription initiation"/>
    <property type="evidence" value="ECO:0007669"/>
    <property type="project" value="InterPro"/>
</dbReference>
<dbReference type="Gene3D" id="1.20.120.1810">
    <property type="match status" value="1"/>
</dbReference>
<name>A0A0L8MWN3_STRVG</name>
<dbReference type="NCBIfam" id="TIGR02980">
    <property type="entry name" value="SigBFG"/>
    <property type="match status" value="1"/>
</dbReference>
<reference evidence="7" key="1">
    <citation type="submission" date="2015-07" db="EMBL/GenBank/DDBJ databases">
        <authorList>
            <consortium name="Consortium for Microbial Forensics and Genomics (microFORGE)"/>
            <person name="Knight B.M."/>
            <person name="Roberts D.P."/>
            <person name="Lin D."/>
            <person name="Hari K."/>
            <person name="Fletcher J."/>
            <person name="Melcher U."/>
            <person name="Blagden T."/>
            <person name="Winegar R.A."/>
        </authorList>
    </citation>
    <scope>NUCLEOTIDE SEQUENCE [LARGE SCALE GENOMIC DNA]</scope>
    <source>
        <strain evidence="7">NRRL B-1447</strain>
    </source>
</reference>
<feature type="domain" description="RNA polymerase sigma-70" evidence="5">
    <location>
        <begin position="91"/>
        <end position="104"/>
    </location>
</feature>
<dbReference type="PANTHER" id="PTHR30385">
    <property type="entry name" value="SIGMA FACTOR F FLAGELLAR"/>
    <property type="match status" value="1"/>
</dbReference>
<dbReference type="NCBIfam" id="TIGR02937">
    <property type="entry name" value="sigma70-ECF"/>
    <property type="match status" value="1"/>
</dbReference>
<dbReference type="InterPro" id="IPR007624">
    <property type="entry name" value="RNA_pol_sigma70_r3"/>
</dbReference>
<dbReference type="PRINTS" id="PR00046">
    <property type="entry name" value="SIGMA70FCT"/>
</dbReference>
<dbReference type="InterPro" id="IPR000943">
    <property type="entry name" value="RNA_pol_sigma70"/>
</dbReference>
<keyword evidence="2" id="KW-0731">Sigma factor</keyword>
<dbReference type="AlphaFoldDB" id="A0A0L8MWN3"/>
<dbReference type="InterPro" id="IPR007630">
    <property type="entry name" value="RNA_pol_sigma70_r4"/>
</dbReference>